<evidence type="ECO:0000313" key="10">
    <source>
        <dbReference type="Proteomes" id="UP000002601"/>
    </source>
</evidence>
<feature type="region of interest" description="Disordered" evidence="6">
    <location>
        <begin position="99"/>
        <end position="118"/>
    </location>
</feature>
<evidence type="ECO:0000256" key="5">
    <source>
        <dbReference type="SAM" id="Coils"/>
    </source>
</evidence>
<accession>C6BUK7</accession>
<evidence type="ECO:0000256" key="2">
    <source>
        <dbReference type="ARBA" id="ARBA00022692"/>
    </source>
</evidence>
<keyword evidence="5" id="KW-0175">Coiled coil</keyword>
<keyword evidence="1" id="KW-1003">Cell membrane</keyword>
<dbReference type="KEGG" id="dsa:Desal_1956"/>
<name>C6BUK7_MARSD</name>
<dbReference type="AlphaFoldDB" id="C6BUK7"/>
<evidence type="ECO:0000256" key="4">
    <source>
        <dbReference type="ARBA" id="ARBA00023136"/>
    </source>
</evidence>
<keyword evidence="3 7" id="KW-1133">Transmembrane helix</keyword>
<dbReference type="OrthoDB" id="5465169at2"/>
<dbReference type="STRING" id="526222.Desal_1956"/>
<evidence type="ECO:0000259" key="8">
    <source>
        <dbReference type="Pfam" id="PF06305"/>
    </source>
</evidence>
<organism evidence="9 10">
    <name type="scientific">Maridesulfovibrio salexigens (strain ATCC 14822 / DSM 2638 / NCIMB 8403 / VKM B-1763)</name>
    <name type="common">Desulfovibrio salexigens</name>
    <dbReference type="NCBI Taxonomy" id="526222"/>
    <lineage>
        <taxon>Bacteria</taxon>
        <taxon>Pseudomonadati</taxon>
        <taxon>Thermodesulfobacteriota</taxon>
        <taxon>Desulfovibrionia</taxon>
        <taxon>Desulfovibrionales</taxon>
        <taxon>Desulfovibrionaceae</taxon>
        <taxon>Maridesulfovibrio</taxon>
    </lineage>
</organism>
<dbReference type="Pfam" id="PF06305">
    <property type="entry name" value="LapA_dom"/>
    <property type="match status" value="1"/>
</dbReference>
<feature type="coiled-coil region" evidence="5">
    <location>
        <begin position="72"/>
        <end position="99"/>
    </location>
</feature>
<proteinExistence type="predicted"/>
<evidence type="ECO:0000313" key="9">
    <source>
        <dbReference type="EMBL" id="ACS80016.1"/>
    </source>
</evidence>
<keyword evidence="2 7" id="KW-0812">Transmembrane</keyword>
<sequence length="118" mass="13551">MRYLKVLALVVLFFLSMVFFIQNTPELSKEVTLSIELFNYKFMSQPLPYYLLILIAFAAGSVLCLLYFMADKIRLSGQLRTCRTRMANLEQEVNSLRNLPLDEGNYPSAEASEEKPAE</sequence>
<dbReference type="eggNOG" id="COG5416">
    <property type="taxonomic scope" value="Bacteria"/>
</dbReference>
<dbReference type="HOGENOM" id="CLU_149213_1_0_7"/>
<evidence type="ECO:0000256" key="6">
    <source>
        <dbReference type="SAM" id="MobiDB-lite"/>
    </source>
</evidence>
<dbReference type="Proteomes" id="UP000002601">
    <property type="component" value="Chromosome"/>
</dbReference>
<evidence type="ECO:0000256" key="7">
    <source>
        <dbReference type="SAM" id="Phobius"/>
    </source>
</evidence>
<dbReference type="InterPro" id="IPR010445">
    <property type="entry name" value="LapA_dom"/>
</dbReference>
<gene>
    <name evidence="9" type="ordered locus">Desal_1956</name>
</gene>
<dbReference type="GO" id="GO:0005886">
    <property type="term" value="C:plasma membrane"/>
    <property type="evidence" value="ECO:0007669"/>
    <property type="project" value="InterPro"/>
</dbReference>
<feature type="transmembrane region" description="Helical" evidence="7">
    <location>
        <begin position="47"/>
        <end position="70"/>
    </location>
</feature>
<reference evidence="9 10" key="1">
    <citation type="submission" date="2009-06" db="EMBL/GenBank/DDBJ databases">
        <title>Complete sequence of Desulfovibrio salexigens DSM 2638.</title>
        <authorList>
            <consortium name="US DOE Joint Genome Institute"/>
            <person name="Lucas S."/>
            <person name="Copeland A."/>
            <person name="Lapidus A."/>
            <person name="Glavina del Rio T."/>
            <person name="Tice H."/>
            <person name="Bruce D."/>
            <person name="Goodwin L."/>
            <person name="Pitluck S."/>
            <person name="Munk A.C."/>
            <person name="Brettin T."/>
            <person name="Detter J.C."/>
            <person name="Han C."/>
            <person name="Tapia R."/>
            <person name="Larimer F."/>
            <person name="Land M."/>
            <person name="Hauser L."/>
            <person name="Kyrpides N."/>
            <person name="Anderson I."/>
            <person name="Wall J.D."/>
            <person name="Arkin A.P."/>
            <person name="Dehal P."/>
            <person name="Chivian D."/>
            <person name="Giles B."/>
            <person name="Hazen T.C."/>
        </authorList>
    </citation>
    <scope>NUCLEOTIDE SEQUENCE [LARGE SCALE GENOMIC DNA]</scope>
    <source>
        <strain evidence="10">ATCC 14822 / DSM 2638 / NCIMB 8403 / VKM B-1763</strain>
    </source>
</reference>
<evidence type="ECO:0000256" key="3">
    <source>
        <dbReference type="ARBA" id="ARBA00022989"/>
    </source>
</evidence>
<evidence type="ECO:0000256" key="1">
    <source>
        <dbReference type="ARBA" id="ARBA00022475"/>
    </source>
</evidence>
<keyword evidence="4 7" id="KW-0472">Membrane</keyword>
<protein>
    <recommendedName>
        <fullName evidence="8">Lipopolysaccharide assembly protein A domain-containing protein</fullName>
    </recommendedName>
</protein>
<dbReference type="RefSeq" id="WP_015851832.1">
    <property type="nucleotide sequence ID" value="NC_012881.1"/>
</dbReference>
<dbReference type="EMBL" id="CP001649">
    <property type="protein sequence ID" value="ACS80016.1"/>
    <property type="molecule type" value="Genomic_DNA"/>
</dbReference>
<keyword evidence="10" id="KW-1185">Reference proteome</keyword>
<feature type="domain" description="Lipopolysaccharide assembly protein A" evidence="8">
    <location>
        <begin position="39"/>
        <end position="94"/>
    </location>
</feature>